<feature type="transmembrane region" description="Helical" evidence="1">
    <location>
        <begin position="12"/>
        <end position="36"/>
    </location>
</feature>
<protein>
    <submittedName>
        <fullName evidence="2">Uncharacterized protein</fullName>
    </submittedName>
</protein>
<comment type="caution">
    <text evidence="2">The sequence shown here is derived from an EMBL/GenBank/DDBJ whole genome shotgun (WGS) entry which is preliminary data.</text>
</comment>
<reference evidence="2 3" key="1">
    <citation type="journal article" date="2020" name="BMC Genomics">
        <title>Correction to: Identification and distribution of gene clusters required for synthesis of sphingolipid metabolism inhibitors in diverse species of the filamentous fungus Fusarium.</title>
        <authorList>
            <person name="Kim H.S."/>
            <person name="Lohmar J.M."/>
            <person name="Busman M."/>
            <person name="Brown D.W."/>
            <person name="Naumann T.A."/>
            <person name="Divon H.H."/>
            <person name="Lysoe E."/>
            <person name="Uhlig S."/>
            <person name="Proctor R.H."/>
        </authorList>
    </citation>
    <scope>NUCLEOTIDE SEQUENCE [LARGE SCALE GENOMIC DNA]</scope>
    <source>
        <strain evidence="2 3">NRRL 25214</strain>
    </source>
</reference>
<accession>A0A8H5DLR8</accession>
<keyword evidence="1" id="KW-0472">Membrane</keyword>
<proteinExistence type="predicted"/>
<evidence type="ECO:0000313" key="2">
    <source>
        <dbReference type="EMBL" id="KAF5228065.1"/>
    </source>
</evidence>
<evidence type="ECO:0000313" key="3">
    <source>
        <dbReference type="Proteomes" id="UP000573603"/>
    </source>
</evidence>
<organism evidence="2 3">
    <name type="scientific">Fusarium anthophilum</name>
    <dbReference type="NCBI Taxonomy" id="48485"/>
    <lineage>
        <taxon>Eukaryota</taxon>
        <taxon>Fungi</taxon>
        <taxon>Dikarya</taxon>
        <taxon>Ascomycota</taxon>
        <taxon>Pezizomycotina</taxon>
        <taxon>Sordariomycetes</taxon>
        <taxon>Hypocreomycetidae</taxon>
        <taxon>Hypocreales</taxon>
        <taxon>Nectriaceae</taxon>
        <taxon>Fusarium</taxon>
        <taxon>Fusarium fujikuroi species complex</taxon>
    </lineage>
</organism>
<evidence type="ECO:0000256" key="1">
    <source>
        <dbReference type="SAM" id="Phobius"/>
    </source>
</evidence>
<dbReference type="Proteomes" id="UP000573603">
    <property type="component" value="Unassembled WGS sequence"/>
</dbReference>
<dbReference type="EMBL" id="JABEVY010000713">
    <property type="protein sequence ID" value="KAF5228065.1"/>
    <property type="molecule type" value="Genomic_DNA"/>
</dbReference>
<dbReference type="AlphaFoldDB" id="A0A8H5DLR8"/>
<keyword evidence="3" id="KW-1185">Reference proteome</keyword>
<sequence length="179" mass="20079">MTTDGLTVSRNAVIALSTIFPPIFIILLIIIVWLWLTLKRLQSHESDEIPLRSSHSTTSMPSAYSTTTTYCVGVVGPEASIKPFLEARKYGPTSSYDCKFGHFRIVCNPSLNGMGVDGIVMHQDANLDDKLRWAYRGKEYVLVGRDPVMPREGLPKNCKLGLSDPFPRLIKRISRKLRV</sequence>
<keyword evidence="1" id="KW-1133">Transmembrane helix</keyword>
<gene>
    <name evidence="2" type="ORF">FANTH_14612</name>
</gene>
<name>A0A8H5DLR8_9HYPO</name>
<keyword evidence="1" id="KW-0812">Transmembrane</keyword>